<dbReference type="SUPFAM" id="SSF48690">
    <property type="entry name" value="Epsilon subunit of mitochondrial F1F0-ATP synthase"/>
    <property type="match status" value="1"/>
</dbReference>
<evidence type="ECO:0000256" key="7">
    <source>
        <dbReference type="ARBA" id="ARBA00022982"/>
    </source>
</evidence>
<dbReference type="InterPro" id="IPR006721">
    <property type="entry name" value="ATP_synth_F1_esu_mt"/>
</dbReference>
<organism evidence="15 16">
    <name type="scientific">Zalerion maritima</name>
    <dbReference type="NCBI Taxonomy" id="339359"/>
    <lineage>
        <taxon>Eukaryota</taxon>
        <taxon>Fungi</taxon>
        <taxon>Dikarya</taxon>
        <taxon>Ascomycota</taxon>
        <taxon>Pezizomycotina</taxon>
        <taxon>Sordariomycetes</taxon>
        <taxon>Lulworthiomycetidae</taxon>
        <taxon>Lulworthiales</taxon>
        <taxon>Lulworthiaceae</taxon>
        <taxon>Zalerion</taxon>
    </lineage>
</organism>
<evidence type="ECO:0000256" key="11">
    <source>
        <dbReference type="ARBA" id="ARBA00040751"/>
    </source>
</evidence>
<evidence type="ECO:0000256" key="1">
    <source>
        <dbReference type="ARBA" id="ARBA00004443"/>
    </source>
</evidence>
<keyword evidence="4" id="KW-0679">Respiratory chain</keyword>
<protein>
    <recommendedName>
        <fullName evidence="11">Cytochrome b-c1 complex subunit 2, mitochondrial</fullName>
    </recommendedName>
    <alternativeName>
        <fullName evidence="12">Core protein II</fullName>
    </alternativeName>
</protein>
<evidence type="ECO:0000256" key="3">
    <source>
        <dbReference type="ARBA" id="ARBA00022448"/>
    </source>
</evidence>
<feature type="domain" description="Peptidase M16 N-terminal" evidence="13">
    <location>
        <begin position="49"/>
        <end position="187"/>
    </location>
</feature>
<keyword evidence="8" id="KW-0496">Mitochondrion</keyword>
<evidence type="ECO:0000256" key="12">
    <source>
        <dbReference type="ARBA" id="ARBA00041372"/>
    </source>
</evidence>
<evidence type="ECO:0000259" key="13">
    <source>
        <dbReference type="Pfam" id="PF00675"/>
    </source>
</evidence>
<dbReference type="InterPro" id="IPR050361">
    <property type="entry name" value="MPP/UQCRC_Complex"/>
</dbReference>
<keyword evidence="16" id="KW-1185">Reference proteome</keyword>
<proteinExistence type="inferred from homology"/>
<dbReference type="Pfam" id="PF04627">
    <property type="entry name" value="ATP-synt_Eps"/>
    <property type="match status" value="1"/>
</dbReference>
<dbReference type="Gene3D" id="1.10.1620.20">
    <property type="entry name" value="ATP synthase, F1 complex, epsilon subunit superfamily, mitochondrial"/>
    <property type="match status" value="1"/>
</dbReference>
<evidence type="ECO:0000259" key="14">
    <source>
        <dbReference type="Pfam" id="PF05193"/>
    </source>
</evidence>
<keyword evidence="6" id="KW-0809">Transit peptide</keyword>
<comment type="similarity">
    <text evidence="10">Belongs to the peptidase M16 family. UQCRC2/QCR2 subfamily.</text>
</comment>
<dbReference type="Proteomes" id="UP001201980">
    <property type="component" value="Unassembled WGS sequence"/>
</dbReference>
<reference evidence="15" key="1">
    <citation type="submission" date="2022-07" db="EMBL/GenBank/DDBJ databases">
        <title>Draft genome sequence of Zalerion maritima ATCC 34329, a (micro)plastics degrading marine fungus.</title>
        <authorList>
            <person name="Paco A."/>
            <person name="Goncalves M.F.M."/>
            <person name="Rocha-Santos T.A.P."/>
            <person name="Alves A."/>
        </authorList>
    </citation>
    <scope>NUCLEOTIDE SEQUENCE</scope>
    <source>
        <strain evidence="15">ATCC 34329</strain>
    </source>
</reference>
<evidence type="ECO:0000313" key="16">
    <source>
        <dbReference type="Proteomes" id="UP001201980"/>
    </source>
</evidence>
<dbReference type="GO" id="GO:0005743">
    <property type="term" value="C:mitochondrial inner membrane"/>
    <property type="evidence" value="ECO:0007669"/>
    <property type="project" value="UniProtKB-SubCell"/>
</dbReference>
<evidence type="ECO:0000256" key="5">
    <source>
        <dbReference type="ARBA" id="ARBA00022792"/>
    </source>
</evidence>
<dbReference type="PANTHER" id="PTHR11851:SF209">
    <property type="entry name" value="CYTOCHROME B-C1 COMPLEX SUBUNIT 2, MITOCHONDRIAL"/>
    <property type="match status" value="1"/>
</dbReference>
<sequence length="567" mass="61830">MFSKSALSRGTRFSLRRPTLQASQRRAYAAATSSGLYETTDVSGLKTVSRDTHGPTTKLAVVAKAGTRYDACPGLTVGLQEYAFKSTFNRSALRIQRESELLGGQVKAYHTREALVLEASFLRSDLPYFTELLAEVISQTRFTTHEFHEEIEPVLALKQAEWSHDAPALTQDLVHSVAFHSGLGNALFPSTQVQLGKYLDEHNVESYAKMSYAKDNVAVVADGVNSEIFNKWVDKFFKEVPAVPSQEHKELRKSHASKYFGGEHRTDVPHGNSVAVGFQADPTKPEFDVLASLLGGQSSISWSPGFTLLSKVAVKHDIKASASNLKYSDAGLLVMQFTGGAGSLKGGVVAGVKALETIASGVSKEDLTKAVAKAKFDYLESSQNRDAGIVAAGLGSLSSQMPNVSAAVKGLEGVTADQVKAAAKSLLDSKASVATVGDLYVLPYAESMGLKSWSSGLRFFWFYRARLNPIPPNTSKQPPTSPNQRHNDFRVEGRWPQLMLTMPTVVVPSYNRYTMVAARVLRRALKEDKRIAAERRGESELRFAKWTNGKPSELQQVNVASMAEKTS</sequence>
<dbReference type="InterPro" id="IPR011249">
    <property type="entry name" value="Metalloenz_LuxS/M16"/>
</dbReference>
<dbReference type="GO" id="GO:0046872">
    <property type="term" value="F:metal ion binding"/>
    <property type="evidence" value="ECO:0007669"/>
    <property type="project" value="InterPro"/>
</dbReference>
<dbReference type="CDD" id="cd12153">
    <property type="entry name" value="F1-ATPase_epsilon"/>
    <property type="match status" value="1"/>
</dbReference>
<dbReference type="Pfam" id="PF05193">
    <property type="entry name" value="Peptidase_M16_C"/>
    <property type="match status" value="1"/>
</dbReference>
<feature type="domain" description="Peptidase M16 C-terminal" evidence="14">
    <location>
        <begin position="204"/>
        <end position="372"/>
    </location>
</feature>
<dbReference type="SUPFAM" id="SSF63411">
    <property type="entry name" value="LuxS/MPP-like metallohydrolase"/>
    <property type="match status" value="2"/>
</dbReference>
<keyword evidence="5" id="KW-0999">Mitochondrion inner membrane</keyword>
<gene>
    <name evidence="15" type="ORF">MKZ38_007656</name>
</gene>
<evidence type="ECO:0000256" key="6">
    <source>
        <dbReference type="ARBA" id="ARBA00022946"/>
    </source>
</evidence>
<comment type="caution">
    <text evidence="15">The sequence shown here is derived from an EMBL/GenBank/DDBJ whole genome shotgun (WGS) entry which is preliminary data.</text>
</comment>
<evidence type="ECO:0000256" key="10">
    <source>
        <dbReference type="ARBA" id="ARBA00038146"/>
    </source>
</evidence>
<accession>A0AAD5WXJ9</accession>
<dbReference type="InterPro" id="IPR036742">
    <property type="entry name" value="ATP_synth_F1_esu_sf_mt"/>
</dbReference>
<evidence type="ECO:0000256" key="2">
    <source>
        <dbReference type="ARBA" id="ARBA00009502"/>
    </source>
</evidence>
<evidence type="ECO:0000256" key="8">
    <source>
        <dbReference type="ARBA" id="ARBA00023128"/>
    </source>
</evidence>
<dbReference type="Gene3D" id="3.30.830.10">
    <property type="entry name" value="Metalloenzyme, LuxS/M16 peptidase-like"/>
    <property type="match status" value="2"/>
</dbReference>
<comment type="subcellular location">
    <subcellularLocation>
        <location evidence="1">Mitochondrion inner membrane</location>
        <topology evidence="1">Peripheral membrane protein</topology>
        <orientation evidence="1">Matrix side</orientation>
    </subcellularLocation>
</comment>
<keyword evidence="9" id="KW-0472">Membrane</keyword>
<dbReference type="GO" id="GO:0045259">
    <property type="term" value="C:proton-transporting ATP synthase complex"/>
    <property type="evidence" value="ECO:0007669"/>
    <property type="project" value="InterPro"/>
</dbReference>
<dbReference type="Pfam" id="PF00675">
    <property type="entry name" value="Peptidase_M16"/>
    <property type="match status" value="1"/>
</dbReference>
<dbReference type="GO" id="GO:0046933">
    <property type="term" value="F:proton-transporting ATP synthase activity, rotational mechanism"/>
    <property type="evidence" value="ECO:0007669"/>
    <property type="project" value="InterPro"/>
</dbReference>
<dbReference type="InterPro" id="IPR011765">
    <property type="entry name" value="Pept_M16_N"/>
</dbReference>
<dbReference type="PANTHER" id="PTHR11851">
    <property type="entry name" value="METALLOPROTEASE"/>
    <property type="match status" value="1"/>
</dbReference>
<evidence type="ECO:0000256" key="9">
    <source>
        <dbReference type="ARBA" id="ARBA00023136"/>
    </source>
</evidence>
<keyword evidence="3" id="KW-0813">Transport</keyword>
<dbReference type="AlphaFoldDB" id="A0AAD5WXJ9"/>
<dbReference type="InterPro" id="IPR007863">
    <property type="entry name" value="Peptidase_M16_C"/>
</dbReference>
<keyword evidence="7" id="KW-0249">Electron transport</keyword>
<name>A0AAD5WXJ9_9PEZI</name>
<comment type="similarity">
    <text evidence="2">Belongs to the eukaryotic ATPase epsilon family.</text>
</comment>
<evidence type="ECO:0000256" key="4">
    <source>
        <dbReference type="ARBA" id="ARBA00022660"/>
    </source>
</evidence>
<dbReference type="EMBL" id="JAKWBI020000004">
    <property type="protein sequence ID" value="KAJ2907141.1"/>
    <property type="molecule type" value="Genomic_DNA"/>
</dbReference>
<evidence type="ECO:0000313" key="15">
    <source>
        <dbReference type="EMBL" id="KAJ2907141.1"/>
    </source>
</evidence>